<dbReference type="Proteomes" id="UP000434172">
    <property type="component" value="Unassembled WGS sequence"/>
</dbReference>
<dbReference type="AlphaFoldDB" id="A0A8H3WJD0"/>
<feature type="compositionally biased region" description="Acidic residues" evidence="1">
    <location>
        <begin position="339"/>
        <end position="348"/>
    </location>
</feature>
<comment type="caution">
    <text evidence="2">The sequence shown here is derived from an EMBL/GenBank/DDBJ whole genome shotgun (WGS) entry which is preliminary data.</text>
</comment>
<dbReference type="EMBL" id="WOWK01000010">
    <property type="protein sequence ID" value="KAF0329746.1"/>
    <property type="molecule type" value="Genomic_DNA"/>
</dbReference>
<feature type="compositionally biased region" description="Basic and acidic residues" evidence="1">
    <location>
        <begin position="285"/>
        <end position="294"/>
    </location>
</feature>
<dbReference type="OrthoDB" id="4588713at2759"/>
<name>A0A8H3WJD0_9PEZI</name>
<evidence type="ECO:0000256" key="1">
    <source>
        <dbReference type="SAM" id="MobiDB-lite"/>
    </source>
</evidence>
<feature type="compositionally biased region" description="Polar residues" evidence="1">
    <location>
        <begin position="275"/>
        <end position="284"/>
    </location>
</feature>
<feature type="region of interest" description="Disordered" evidence="1">
    <location>
        <begin position="329"/>
        <end position="353"/>
    </location>
</feature>
<accession>A0A8H3WJD0</accession>
<proteinExistence type="predicted"/>
<protein>
    <submittedName>
        <fullName evidence="2">Uncharacterized protein</fullName>
    </submittedName>
</protein>
<evidence type="ECO:0000313" key="2">
    <source>
        <dbReference type="EMBL" id="KAF0329746.1"/>
    </source>
</evidence>
<organism evidence="2 3">
    <name type="scientific">Colletotrichum asianum</name>
    <dbReference type="NCBI Taxonomy" id="702518"/>
    <lineage>
        <taxon>Eukaryota</taxon>
        <taxon>Fungi</taxon>
        <taxon>Dikarya</taxon>
        <taxon>Ascomycota</taxon>
        <taxon>Pezizomycotina</taxon>
        <taxon>Sordariomycetes</taxon>
        <taxon>Hypocreomycetidae</taxon>
        <taxon>Glomerellales</taxon>
        <taxon>Glomerellaceae</taxon>
        <taxon>Colletotrichum</taxon>
        <taxon>Colletotrichum gloeosporioides species complex</taxon>
    </lineage>
</organism>
<gene>
    <name evidence="2" type="ORF">GQ607_002919</name>
</gene>
<feature type="region of interest" description="Disordered" evidence="1">
    <location>
        <begin position="761"/>
        <end position="783"/>
    </location>
</feature>
<sequence length="783" mass="85659">MYATGISRSPEKLMGRLGLESHRHFILFIFPVRKSDDVVCVVGEMHRYHLWVFDSAPLVLPLLEEHVSNGGGVDIGRVRSFSKGINTELLGDPVEILRSSLQASTSLWCLPSYLASPPAGLIHDASLFPSPNFLIEATESSWPARIHTRDTNWMTPKYAEALIFRMDHLSSSSPKTSAIKFTQQSASTFHQDVPRQTYTTAGTIYNPNNAQPLQPPIRRARSVKWPPPGGPASELSLFPKSALSSLSLMKPQPLCTTPISPLPNQIPKYSPLQQNYDRAVSPSTDHSRESPIDLDIRSLSTSRVSSFNMATTTTTQLASPMEVALPTPISDKQVNDHDSSDEEDDDALGENPFKGMTVKSLQNLASYPNPNQKRAQKALLRARPGVTPVPSIGTNASRSTTPAFSGYSYGDMSDMGNDGSHSPGPFHNAKLDPTDVLRVHVDFNKHTSDAAGGWRSAPVGNDIAGPFRQYNALPQRGTQIGAYKSSLATGPGAPLPLTAGPPGQRQYRTPTFESAMKALQDGPKSEISGEESASDFYAGPPGLHKAHDIIQNPGPATPDHLIHSLPALLLDSTPDKDDWLDSFGRQTSAVDLEKMLDALTNDDKATNEKQGFQQPADFMPFGHGNRSFNVGGNRRTGNAPYEKYWPPRPVWKAGTSQISDEALEARNERVNRLFYAGTGELGKSMESVMRDAEFRQFKRQVGVIGDGRPKPKAEKVEYPHISAQQVNSMTTKEAADPFITMAFSALLNQVEAGISQDKFHQWKDPSPSLVDRSEKGRQSVFGN</sequence>
<evidence type="ECO:0000313" key="3">
    <source>
        <dbReference type="Proteomes" id="UP000434172"/>
    </source>
</evidence>
<reference evidence="2 3" key="1">
    <citation type="submission" date="2019-12" db="EMBL/GenBank/DDBJ databases">
        <title>A genome sequence resource for the geographically widespread anthracnose pathogen Colletotrichum asianum.</title>
        <authorList>
            <person name="Meng Y."/>
        </authorList>
    </citation>
    <scope>NUCLEOTIDE SEQUENCE [LARGE SCALE GENOMIC DNA]</scope>
    <source>
        <strain evidence="2 3">ICMP 18580</strain>
    </source>
</reference>
<keyword evidence="3" id="KW-1185">Reference proteome</keyword>
<feature type="region of interest" description="Disordered" evidence="1">
    <location>
        <begin position="275"/>
        <end position="294"/>
    </location>
</feature>